<dbReference type="GO" id="GO:0043457">
    <property type="term" value="P:regulation of cellular respiration"/>
    <property type="evidence" value="ECO:0007669"/>
    <property type="project" value="InterPro"/>
</dbReference>
<dbReference type="OrthoDB" id="1540477at2759"/>
<dbReference type="EMBL" id="MLFT02000998">
    <property type="protein sequence ID" value="PHT26122.1"/>
    <property type="molecule type" value="Genomic_DNA"/>
</dbReference>
<comment type="caution">
    <text evidence="1">The sequence shown here is derived from an EMBL/GenBank/DDBJ whole genome shotgun (WGS) entry which is preliminary data.</text>
</comment>
<name>A0A2G2UZI7_CAPBA</name>
<sequence>MRRPALAAGAARAVHRQPTGLGLGPPCLALRANPFPEVTDPFCRLPLPTLFHRPEAVHLGDLMRYAHTRTLLRRSRLVGGAPLGGIPPIRFLEPYWFTRLLTRTHVRLLGTCFKMGRMGSPQASVRSAQMLKHAGGARCLPQSRRRCSTSVSRARDLAAPNPRWSKPKLDQRTGLSPFYIRPGRITGPHPLPSQQFQALFDSLFKVLFTFPSRHLFAIGLSPVFSLGRNSPPDLGCIPKQPDS</sequence>
<organism evidence="1">
    <name type="scientific">Capsicum baccatum</name>
    <name type="common">Peruvian pepper</name>
    <dbReference type="NCBI Taxonomy" id="33114"/>
    <lineage>
        <taxon>Eukaryota</taxon>
        <taxon>Viridiplantae</taxon>
        <taxon>Streptophyta</taxon>
        <taxon>Embryophyta</taxon>
        <taxon>Tracheophyta</taxon>
        <taxon>Spermatophyta</taxon>
        <taxon>Magnoliopsida</taxon>
        <taxon>eudicotyledons</taxon>
        <taxon>Gunneridae</taxon>
        <taxon>Pentapetalae</taxon>
        <taxon>asterids</taxon>
        <taxon>lamiids</taxon>
        <taxon>Solanales</taxon>
        <taxon>Solanaceae</taxon>
        <taxon>Solanoideae</taxon>
        <taxon>Capsiceae</taxon>
        <taxon>Capsicum</taxon>
    </lineage>
</organism>
<protein>
    <recommendedName>
        <fullName evidence="2">Protein TAR1</fullName>
    </recommendedName>
</protein>
<dbReference type="PANTHER" id="PTHR47188:SF1">
    <property type="entry name" value="PROTEIN TAR1"/>
    <property type="match status" value="1"/>
</dbReference>
<accession>A0A2G2UZI7</accession>
<gene>
    <name evidence="1" type="ORF">CQW23_34263</name>
</gene>
<proteinExistence type="predicted"/>
<evidence type="ECO:0000313" key="1">
    <source>
        <dbReference type="EMBL" id="PHT26122.1"/>
    </source>
</evidence>
<reference evidence="1" key="1">
    <citation type="journal article" date="2017" name="Genome Biol.">
        <title>New reference genome sequences of hot pepper reveal the massive evolution of plant disease-resistance genes by retroduplication.</title>
        <authorList>
            <person name="Kim S."/>
            <person name="Park J."/>
            <person name="Yeom S.I."/>
            <person name="Kim Y.M."/>
            <person name="Seo E."/>
            <person name="Kim K.T."/>
            <person name="Kim M.S."/>
            <person name="Lee J.M."/>
            <person name="Cheong K."/>
            <person name="Shin H.S."/>
            <person name="Kim S.B."/>
            <person name="Han K."/>
            <person name="Lee J."/>
            <person name="Park M."/>
            <person name="Lee H.A."/>
            <person name="Lee H.Y."/>
            <person name="Lee Y."/>
            <person name="Oh S."/>
            <person name="Lee J.H."/>
            <person name="Choi E."/>
            <person name="Choi E."/>
            <person name="Lee S.E."/>
            <person name="Jeon J."/>
            <person name="Kim H."/>
            <person name="Choi G."/>
            <person name="Song H."/>
            <person name="Lee J."/>
            <person name="Lee S.C."/>
            <person name="Kwon J.K."/>
            <person name="Lee H.Y."/>
            <person name="Koo N."/>
            <person name="Hong Y."/>
            <person name="Kim R.W."/>
            <person name="Kang W.H."/>
            <person name="Huh J.H."/>
            <person name="Kang B.C."/>
            <person name="Yang T.J."/>
            <person name="Lee Y.H."/>
            <person name="Bennetzen J.L."/>
            <person name="Choi D."/>
        </authorList>
    </citation>
    <scope>NUCLEOTIDE SEQUENCE [LARGE SCALE GENOMIC DNA]</scope>
    <source>
        <strain evidence="1">PBC81</strain>
        <tissue evidence="1">Leaf</tissue>
    </source>
</reference>
<dbReference type="AlphaFoldDB" id="A0A2G2UZI7"/>
<dbReference type="InterPro" id="IPR044792">
    <property type="entry name" value="TAR1"/>
</dbReference>
<evidence type="ECO:0008006" key="2">
    <source>
        <dbReference type="Google" id="ProtNLM"/>
    </source>
</evidence>
<reference evidence="1" key="2">
    <citation type="journal article" date="2017" name="J. Anim. Genet.">
        <title>Multiple reference genome sequences of hot pepper reveal the massive evolution of plant disease resistance genes by retroduplication.</title>
        <authorList>
            <person name="Kim S."/>
            <person name="Park J."/>
            <person name="Yeom S.-I."/>
            <person name="Kim Y.-M."/>
            <person name="Seo E."/>
            <person name="Kim K.-T."/>
            <person name="Kim M.-S."/>
            <person name="Lee J.M."/>
            <person name="Cheong K."/>
            <person name="Shin H.-S."/>
            <person name="Kim S.-B."/>
            <person name="Han K."/>
            <person name="Lee J."/>
            <person name="Park M."/>
            <person name="Lee H.-A."/>
            <person name="Lee H.-Y."/>
            <person name="Lee Y."/>
            <person name="Oh S."/>
            <person name="Lee J.H."/>
            <person name="Choi E."/>
            <person name="Choi E."/>
            <person name="Lee S.E."/>
            <person name="Jeon J."/>
            <person name="Kim H."/>
            <person name="Choi G."/>
            <person name="Song H."/>
            <person name="Lee J."/>
            <person name="Lee S.-C."/>
            <person name="Kwon J.-K."/>
            <person name="Lee H.-Y."/>
            <person name="Koo N."/>
            <person name="Hong Y."/>
            <person name="Kim R.W."/>
            <person name="Kang W.-H."/>
            <person name="Huh J.H."/>
            <person name="Kang B.-C."/>
            <person name="Yang T.-J."/>
            <person name="Lee Y.-H."/>
            <person name="Bennetzen J.L."/>
            <person name="Choi D."/>
        </authorList>
    </citation>
    <scope>NUCLEOTIDE SEQUENCE [LARGE SCALE GENOMIC DNA]</scope>
    <source>
        <strain evidence="1">cv. PBC81</strain>
    </source>
</reference>
<dbReference type="PANTHER" id="PTHR47188">
    <property type="entry name" value="PROTEIN TAR1"/>
    <property type="match status" value="1"/>
</dbReference>